<name>W9YAN4_9EURO</name>
<proteinExistence type="predicted"/>
<reference evidence="2 3" key="1">
    <citation type="submission" date="2013-03" db="EMBL/GenBank/DDBJ databases">
        <title>The Genome Sequence of Capronia epimyces CBS 606.96.</title>
        <authorList>
            <consortium name="The Broad Institute Genomics Platform"/>
            <person name="Cuomo C."/>
            <person name="de Hoog S."/>
            <person name="Gorbushina A."/>
            <person name="Walker B."/>
            <person name="Young S.K."/>
            <person name="Zeng Q."/>
            <person name="Gargeya S."/>
            <person name="Fitzgerald M."/>
            <person name="Haas B."/>
            <person name="Abouelleil A."/>
            <person name="Allen A.W."/>
            <person name="Alvarado L."/>
            <person name="Arachchi H.M."/>
            <person name="Berlin A.M."/>
            <person name="Chapman S.B."/>
            <person name="Gainer-Dewar J."/>
            <person name="Goldberg J."/>
            <person name="Griggs A."/>
            <person name="Gujja S."/>
            <person name="Hansen M."/>
            <person name="Howarth C."/>
            <person name="Imamovic A."/>
            <person name="Ireland A."/>
            <person name="Larimer J."/>
            <person name="McCowan C."/>
            <person name="Murphy C."/>
            <person name="Pearson M."/>
            <person name="Poon T.W."/>
            <person name="Priest M."/>
            <person name="Roberts A."/>
            <person name="Saif S."/>
            <person name="Shea T."/>
            <person name="Sisk P."/>
            <person name="Sykes S."/>
            <person name="Wortman J."/>
            <person name="Nusbaum C."/>
            <person name="Birren B."/>
        </authorList>
    </citation>
    <scope>NUCLEOTIDE SEQUENCE [LARGE SCALE GENOMIC DNA]</scope>
    <source>
        <strain evidence="2 3">CBS 606.96</strain>
    </source>
</reference>
<protein>
    <submittedName>
        <fullName evidence="2">Uncharacterized protein</fullName>
    </submittedName>
</protein>
<organism evidence="2 3">
    <name type="scientific">Capronia epimyces CBS 606.96</name>
    <dbReference type="NCBI Taxonomy" id="1182542"/>
    <lineage>
        <taxon>Eukaryota</taxon>
        <taxon>Fungi</taxon>
        <taxon>Dikarya</taxon>
        <taxon>Ascomycota</taxon>
        <taxon>Pezizomycotina</taxon>
        <taxon>Eurotiomycetes</taxon>
        <taxon>Chaetothyriomycetidae</taxon>
        <taxon>Chaetothyriales</taxon>
        <taxon>Herpotrichiellaceae</taxon>
        <taxon>Capronia</taxon>
    </lineage>
</organism>
<keyword evidence="3" id="KW-1185">Reference proteome</keyword>
<accession>W9YAN4</accession>
<sequence length="227" mass="25533">MRQKIRSPATTKSADTFLLDLPFMSFTIYPRRDPALPDRPSLRKRKKRRSCTSEFDYEGWKEWGEWRRNVLQTMENPRLLKGCDYCDYPSQCRSLADIQTLTELAMSTSNTTPRATGAIEGETPNSSSTETGGPEQSVDPLISSAGTPAKERSGKPSNAHPKQPEKNKTAKCSKQAVVARKDRHVVLIPSLQEEMAKEAMKLRELIDMDVWGDLEGKDVDGDIRMIA</sequence>
<evidence type="ECO:0000313" key="2">
    <source>
        <dbReference type="EMBL" id="EXJ86326.1"/>
    </source>
</evidence>
<gene>
    <name evidence="2" type="ORF">A1O3_03277</name>
</gene>
<evidence type="ECO:0000313" key="3">
    <source>
        <dbReference type="Proteomes" id="UP000019478"/>
    </source>
</evidence>
<dbReference type="RefSeq" id="XP_007731605.1">
    <property type="nucleotide sequence ID" value="XM_007733415.1"/>
</dbReference>
<dbReference type="Proteomes" id="UP000019478">
    <property type="component" value="Unassembled WGS sequence"/>
</dbReference>
<dbReference type="AlphaFoldDB" id="W9YAN4"/>
<dbReference type="STRING" id="1182542.W9YAN4"/>
<evidence type="ECO:0000256" key="1">
    <source>
        <dbReference type="SAM" id="MobiDB-lite"/>
    </source>
</evidence>
<dbReference type="OrthoDB" id="5396104at2759"/>
<dbReference type="GeneID" id="19167405"/>
<feature type="region of interest" description="Disordered" evidence="1">
    <location>
        <begin position="108"/>
        <end position="175"/>
    </location>
</feature>
<dbReference type="HOGENOM" id="CLU_1219563_0_0_1"/>
<dbReference type="EMBL" id="AMGY01000003">
    <property type="protein sequence ID" value="EXJ86326.1"/>
    <property type="molecule type" value="Genomic_DNA"/>
</dbReference>
<comment type="caution">
    <text evidence="2">The sequence shown here is derived from an EMBL/GenBank/DDBJ whole genome shotgun (WGS) entry which is preliminary data.</text>
</comment>